<gene>
    <name evidence="1" type="ORF">FB45DRAFT_947200</name>
</gene>
<dbReference type="AlphaFoldDB" id="A0AAD7FAV6"/>
<reference evidence="1" key="1">
    <citation type="submission" date="2023-03" db="EMBL/GenBank/DDBJ databases">
        <title>Massive genome expansion in bonnet fungi (Mycena s.s.) driven by repeated elements and novel gene families across ecological guilds.</title>
        <authorList>
            <consortium name="Lawrence Berkeley National Laboratory"/>
            <person name="Harder C.B."/>
            <person name="Miyauchi S."/>
            <person name="Viragh M."/>
            <person name="Kuo A."/>
            <person name="Thoen E."/>
            <person name="Andreopoulos B."/>
            <person name="Lu D."/>
            <person name="Skrede I."/>
            <person name="Drula E."/>
            <person name="Henrissat B."/>
            <person name="Morin E."/>
            <person name="Kohler A."/>
            <person name="Barry K."/>
            <person name="LaButti K."/>
            <person name="Morin E."/>
            <person name="Salamov A."/>
            <person name="Lipzen A."/>
            <person name="Mereny Z."/>
            <person name="Hegedus B."/>
            <person name="Baldrian P."/>
            <person name="Stursova M."/>
            <person name="Weitz H."/>
            <person name="Taylor A."/>
            <person name="Grigoriev I.V."/>
            <person name="Nagy L.G."/>
            <person name="Martin F."/>
            <person name="Kauserud H."/>
        </authorList>
    </citation>
    <scope>NUCLEOTIDE SEQUENCE</scope>
    <source>
        <strain evidence="1">9284</strain>
    </source>
</reference>
<sequence>MSLDEEISRLQDRLGWLQGDRIELSTRLRRHEAILSPVRWAPSEILGEIFMWTLPSTFEEALDGCNFDLKRIPWVLTHVCSHWRAVASSMPSLWSLILLCYDQGVRYPLAAVQTQVERSRLLRVHFYGARDFASEEQVQMFQYLNEHSARWEELSIVLTSDLLPLLGGLRGRIPSLERLCLDWDDEEDEQAATSIDEFQTAVSLVELHLCRLRLPITFSLPRSQLTHYNIAAPWNSHRQLLSMLPSIVQARIVVIGYQTDWSISDQLLELTHLRRVYTSHMNALAFLKVSTLEQITFDRQGLVGRASLPPSLNRFLTESSATVRRIGVACIPDPRLATQILQRYPSVTELAILIDEYQTHQSEATNDLLAILPISESGPSLAPQLTHFHLASETDLQIDYDLILHILESRWESPRCTLRAATLVFNDRGATPNPEVQDRLDVLQTRGLEFSVLEQVAVHDHVVGWFCKPTWC</sequence>
<evidence type="ECO:0008006" key="3">
    <source>
        <dbReference type="Google" id="ProtNLM"/>
    </source>
</evidence>
<protein>
    <recommendedName>
        <fullName evidence="3">F-box domain-containing protein</fullName>
    </recommendedName>
</protein>
<organism evidence="1 2">
    <name type="scientific">Roridomyces roridus</name>
    <dbReference type="NCBI Taxonomy" id="1738132"/>
    <lineage>
        <taxon>Eukaryota</taxon>
        <taxon>Fungi</taxon>
        <taxon>Dikarya</taxon>
        <taxon>Basidiomycota</taxon>
        <taxon>Agaricomycotina</taxon>
        <taxon>Agaricomycetes</taxon>
        <taxon>Agaricomycetidae</taxon>
        <taxon>Agaricales</taxon>
        <taxon>Marasmiineae</taxon>
        <taxon>Mycenaceae</taxon>
        <taxon>Roridomyces</taxon>
    </lineage>
</organism>
<keyword evidence="2" id="KW-1185">Reference proteome</keyword>
<dbReference type="EMBL" id="JARKIF010000047">
    <property type="protein sequence ID" value="KAJ7607899.1"/>
    <property type="molecule type" value="Genomic_DNA"/>
</dbReference>
<accession>A0AAD7FAV6</accession>
<proteinExistence type="predicted"/>
<evidence type="ECO:0000313" key="1">
    <source>
        <dbReference type="EMBL" id="KAJ7607899.1"/>
    </source>
</evidence>
<comment type="caution">
    <text evidence="1">The sequence shown here is derived from an EMBL/GenBank/DDBJ whole genome shotgun (WGS) entry which is preliminary data.</text>
</comment>
<dbReference type="Proteomes" id="UP001221142">
    <property type="component" value="Unassembled WGS sequence"/>
</dbReference>
<name>A0AAD7FAV6_9AGAR</name>
<evidence type="ECO:0000313" key="2">
    <source>
        <dbReference type="Proteomes" id="UP001221142"/>
    </source>
</evidence>